<keyword evidence="5" id="KW-0507">mRNA processing</keyword>
<dbReference type="AlphaFoldDB" id="A0AA88LFN2"/>
<dbReference type="InterPro" id="IPR010920">
    <property type="entry name" value="LSM_dom_sf"/>
</dbReference>
<comment type="similarity">
    <text evidence="3">Belongs to the snRNP SmB/SmN family.</text>
</comment>
<evidence type="ECO:0000256" key="4">
    <source>
        <dbReference type="ARBA" id="ARBA00022490"/>
    </source>
</evidence>
<dbReference type="GO" id="GO:0046540">
    <property type="term" value="C:U4/U6 x U5 tri-snRNP complex"/>
    <property type="evidence" value="ECO:0007669"/>
    <property type="project" value="TreeGrafter"/>
</dbReference>
<dbReference type="FunFam" id="2.30.30.100:FF:000004">
    <property type="entry name" value="Small nuclear ribonucleoprotein-associated proteins"/>
    <property type="match status" value="1"/>
</dbReference>
<keyword evidence="6" id="KW-0694">RNA-binding</keyword>
<dbReference type="GO" id="GO:0005687">
    <property type="term" value="C:U4 snRNP"/>
    <property type="evidence" value="ECO:0007669"/>
    <property type="project" value="TreeGrafter"/>
</dbReference>
<feature type="region of interest" description="Disordered" evidence="11">
    <location>
        <begin position="492"/>
        <end position="520"/>
    </location>
</feature>
<feature type="non-terminal residue" evidence="13">
    <location>
        <position position="1"/>
    </location>
</feature>
<dbReference type="PANTHER" id="PTHR10701:SF0">
    <property type="entry name" value="SMALL NUCLEAR RIBONUCLEOPROTEIN-ASSOCIATED PROTEIN B"/>
    <property type="match status" value="1"/>
</dbReference>
<evidence type="ECO:0000256" key="1">
    <source>
        <dbReference type="ARBA" id="ARBA00004123"/>
    </source>
</evidence>
<dbReference type="GO" id="GO:0005685">
    <property type="term" value="C:U1 snRNP"/>
    <property type="evidence" value="ECO:0007669"/>
    <property type="project" value="TreeGrafter"/>
</dbReference>
<feature type="region of interest" description="Disordered" evidence="11">
    <location>
        <begin position="455"/>
        <end position="476"/>
    </location>
</feature>
<keyword evidence="9" id="KW-0687">Ribonucleoprotein</keyword>
<evidence type="ECO:0000256" key="7">
    <source>
        <dbReference type="ARBA" id="ARBA00023187"/>
    </source>
</evidence>
<keyword evidence="8" id="KW-0539">Nucleus</keyword>
<keyword evidence="14" id="KW-1185">Reference proteome</keyword>
<evidence type="ECO:0000313" key="14">
    <source>
        <dbReference type="Proteomes" id="UP001187531"/>
    </source>
</evidence>
<organism evidence="13 14">
    <name type="scientific">Artemia franciscana</name>
    <name type="common">Brine shrimp</name>
    <name type="synonym">Artemia sanfranciscana</name>
    <dbReference type="NCBI Taxonomy" id="6661"/>
    <lineage>
        <taxon>Eukaryota</taxon>
        <taxon>Metazoa</taxon>
        <taxon>Ecdysozoa</taxon>
        <taxon>Arthropoda</taxon>
        <taxon>Crustacea</taxon>
        <taxon>Branchiopoda</taxon>
        <taxon>Anostraca</taxon>
        <taxon>Artemiidae</taxon>
        <taxon>Artemia</taxon>
    </lineage>
</organism>
<evidence type="ECO:0000256" key="5">
    <source>
        <dbReference type="ARBA" id="ARBA00022664"/>
    </source>
</evidence>
<dbReference type="Pfam" id="PF01423">
    <property type="entry name" value="LSM"/>
    <property type="match status" value="1"/>
</dbReference>
<dbReference type="InterPro" id="IPR001163">
    <property type="entry name" value="Sm_dom_euk/arc"/>
</dbReference>
<dbReference type="GO" id="GO:0005682">
    <property type="term" value="C:U5 snRNP"/>
    <property type="evidence" value="ECO:0007669"/>
    <property type="project" value="TreeGrafter"/>
</dbReference>
<evidence type="ECO:0000256" key="10">
    <source>
        <dbReference type="ARBA" id="ARBA00041355"/>
    </source>
</evidence>
<dbReference type="GO" id="GO:0000398">
    <property type="term" value="P:mRNA splicing, via spliceosome"/>
    <property type="evidence" value="ECO:0007669"/>
    <property type="project" value="TreeGrafter"/>
</dbReference>
<dbReference type="InterPro" id="IPR050914">
    <property type="entry name" value="snRNP_SmB/NAA38-like"/>
</dbReference>
<evidence type="ECO:0000256" key="11">
    <source>
        <dbReference type="SAM" id="MobiDB-lite"/>
    </source>
</evidence>
<dbReference type="GO" id="GO:0070990">
    <property type="term" value="F:snRNP binding"/>
    <property type="evidence" value="ECO:0007669"/>
    <property type="project" value="TreeGrafter"/>
</dbReference>
<evidence type="ECO:0000256" key="8">
    <source>
        <dbReference type="ARBA" id="ARBA00023242"/>
    </source>
</evidence>
<proteinExistence type="inferred from homology"/>
<sequence>MTISKNNKMLQHINFRMRIILSDNRILIGTFKAFDRHMNLILADCEEFRKTKPKKGTQEKEEKRTLGFVLLRGDQVVNMTVEGPPPPEEGLARVPVAGAPAGPGVGRAAGRGVATAAPAGAVPGLQGPVRGVGGPAAQAMAPGMNRGGMAPRPGMPPMRPMMGMPPMGMGNMPRPGGPPGMRGFVLLRGDQVVNMTVEGPPPRGRVSSSSSRWGPSRPRGWKSCRERGGKRSACWSSSRITRPSPWCKWPGSASNGTRYEPGGMAPPSWYATYETNDGDASNGYGKYAKAWRTTWDESATRYSDQVIWLDGKKQVWRRTGETWYQLKETSFKQADNYSSRPVQDMLSGKVLSAPRYPDEVIWLDGRKQIWRHIGETWHLLEETSFKQPDDSSSRPVQDSIVAESHTSLCDFLNDCCIKHESDNSPCLNEKGCKGSAFQCSRKDYVQVFTPPIMPNTMRDEIKEPKSSGKSPSHRRWGYNMPEIMVLPDPTIPTKKRITRPSPWCKWPGSASNGTRYEPGGMAPRPGMPPMRPMMGMPPMGMGNMQRPGGQPGMRVLSATRYSDQVIWLDGKKQVWRRTGETWYQLKETSFKQPDNYSSRPVQDMLSGKVLSAPRYPDEVIWLDGRKQIWRHIGETWQLLEETSFKQPDDSSSRPVQDSIVAESHTSLCDFLNDCCIKHESDNSPCLNEKGCKGSAFQCSRKDYVQVFTPPIMPNTIRDEIKEPKSSGKSPSHRRWGYNMPEIMVLPDPTIPTKKRLNIRLRPPPPEEGLAQVPVAGAPAGPGVGRAAGRGVANAAPAGAVPGKEKTVMVCSDELESIQKKW</sequence>
<dbReference type="SMART" id="SM00651">
    <property type="entry name" value="Sm"/>
    <property type="match status" value="1"/>
</dbReference>
<feature type="compositionally biased region" description="Low complexity" evidence="11">
    <location>
        <begin position="204"/>
        <end position="218"/>
    </location>
</feature>
<dbReference type="Gene3D" id="2.30.30.100">
    <property type="match status" value="1"/>
</dbReference>
<feature type="domain" description="Sm" evidence="12">
    <location>
        <begin position="4"/>
        <end position="85"/>
    </location>
</feature>
<evidence type="ECO:0000256" key="2">
    <source>
        <dbReference type="ARBA" id="ARBA00004496"/>
    </source>
</evidence>
<reference evidence="13" key="1">
    <citation type="submission" date="2023-07" db="EMBL/GenBank/DDBJ databases">
        <title>Chromosome-level genome assembly of Artemia franciscana.</title>
        <authorList>
            <person name="Jo E."/>
        </authorList>
    </citation>
    <scope>NUCLEOTIDE SEQUENCE</scope>
    <source>
        <tissue evidence="13">Whole body</tissue>
    </source>
</reference>
<gene>
    <name evidence="13" type="ORF">QYM36_003033</name>
</gene>
<comment type="subcellular location">
    <subcellularLocation>
        <location evidence="2">Cytoplasm</location>
    </subcellularLocation>
    <subcellularLocation>
        <location evidence="1">Nucleus</location>
    </subcellularLocation>
</comment>
<accession>A0AA88LFN2</accession>
<dbReference type="GO" id="GO:0071013">
    <property type="term" value="C:catalytic step 2 spliceosome"/>
    <property type="evidence" value="ECO:0007669"/>
    <property type="project" value="TreeGrafter"/>
</dbReference>
<evidence type="ECO:0000313" key="13">
    <source>
        <dbReference type="EMBL" id="KAK2722711.1"/>
    </source>
</evidence>
<dbReference type="InterPro" id="IPR047575">
    <property type="entry name" value="Sm"/>
</dbReference>
<dbReference type="PROSITE" id="PS52002">
    <property type="entry name" value="SM"/>
    <property type="match status" value="1"/>
</dbReference>
<comment type="caution">
    <text evidence="13">The sequence shown here is derived from an EMBL/GenBank/DDBJ whole genome shotgun (WGS) entry which is preliminary data.</text>
</comment>
<keyword evidence="4" id="KW-0963">Cytoplasm</keyword>
<evidence type="ECO:0000259" key="12">
    <source>
        <dbReference type="PROSITE" id="PS52002"/>
    </source>
</evidence>
<dbReference type="SUPFAM" id="SSF50182">
    <property type="entry name" value="Sm-like ribonucleoproteins"/>
    <property type="match status" value="1"/>
</dbReference>
<dbReference type="GO" id="GO:0005686">
    <property type="term" value="C:U2 snRNP"/>
    <property type="evidence" value="ECO:0007669"/>
    <property type="project" value="TreeGrafter"/>
</dbReference>
<feature type="compositionally biased region" description="Basic and acidic residues" evidence="11">
    <location>
        <begin position="457"/>
        <end position="466"/>
    </location>
</feature>
<dbReference type="Proteomes" id="UP001187531">
    <property type="component" value="Unassembled WGS sequence"/>
</dbReference>
<feature type="region of interest" description="Disordered" evidence="11">
    <location>
        <begin position="195"/>
        <end position="228"/>
    </location>
</feature>
<name>A0AA88LFN2_ARTSF</name>
<protein>
    <recommendedName>
        <fullName evidence="10">Sm protein B</fullName>
    </recommendedName>
</protein>
<dbReference type="GO" id="GO:0005737">
    <property type="term" value="C:cytoplasm"/>
    <property type="evidence" value="ECO:0007669"/>
    <property type="project" value="UniProtKB-SubCell"/>
</dbReference>
<evidence type="ECO:0000256" key="6">
    <source>
        <dbReference type="ARBA" id="ARBA00022884"/>
    </source>
</evidence>
<dbReference type="EMBL" id="JAVRJZ010000005">
    <property type="protein sequence ID" value="KAK2722711.1"/>
    <property type="molecule type" value="Genomic_DNA"/>
</dbReference>
<evidence type="ECO:0000256" key="3">
    <source>
        <dbReference type="ARBA" id="ARBA00009123"/>
    </source>
</evidence>
<keyword evidence="7" id="KW-0508">mRNA splicing</keyword>
<dbReference type="CDD" id="cd01717">
    <property type="entry name" value="Sm_B"/>
    <property type="match status" value="1"/>
</dbReference>
<dbReference type="GO" id="GO:0071004">
    <property type="term" value="C:U2-type prespliceosome"/>
    <property type="evidence" value="ECO:0007669"/>
    <property type="project" value="TreeGrafter"/>
</dbReference>
<dbReference type="GO" id="GO:0003723">
    <property type="term" value="F:RNA binding"/>
    <property type="evidence" value="ECO:0007669"/>
    <property type="project" value="UniProtKB-KW"/>
</dbReference>
<evidence type="ECO:0000256" key="9">
    <source>
        <dbReference type="ARBA" id="ARBA00023274"/>
    </source>
</evidence>
<dbReference type="PANTHER" id="PTHR10701">
    <property type="entry name" value="SMALL NUCLEAR RIBONUCLEOPROTEIN-ASSOCIATED PROTEIN B AND N"/>
    <property type="match status" value="1"/>
</dbReference>